<dbReference type="RefSeq" id="WP_049645246.1">
    <property type="nucleotide sequence ID" value="NZ_LFTY01000002.1"/>
</dbReference>
<dbReference type="InterPro" id="IPR020845">
    <property type="entry name" value="AMP-binding_CS"/>
</dbReference>
<keyword evidence="3" id="KW-0276">Fatty acid metabolism</keyword>
<evidence type="ECO:0000256" key="5">
    <source>
        <dbReference type="ARBA" id="ARBA00051915"/>
    </source>
</evidence>
<evidence type="ECO:0000256" key="2">
    <source>
        <dbReference type="ARBA" id="ARBA00022598"/>
    </source>
</evidence>
<dbReference type="InterPro" id="IPR042099">
    <property type="entry name" value="ANL_N_sf"/>
</dbReference>
<dbReference type="InterPro" id="IPR025110">
    <property type="entry name" value="AMP-bd_C"/>
</dbReference>
<dbReference type="Proteomes" id="UP000037178">
    <property type="component" value="Unassembled WGS sequence"/>
</dbReference>
<evidence type="ECO:0000256" key="1">
    <source>
        <dbReference type="ARBA" id="ARBA00006432"/>
    </source>
</evidence>
<dbReference type="InterPro" id="IPR045851">
    <property type="entry name" value="AMP-bd_C_sf"/>
</dbReference>
<protein>
    <recommendedName>
        <fullName evidence="7">3-methylmercaptopropionyl-CoA ligase</fullName>
        <ecNumber evidence="6">6.2.1.44</ecNumber>
    </recommendedName>
</protein>
<comment type="caution">
    <text evidence="10">The sequence shown here is derived from an EMBL/GenBank/DDBJ whole genome shotgun (WGS) entry which is preliminary data.</text>
</comment>
<dbReference type="GO" id="GO:0016874">
    <property type="term" value="F:ligase activity"/>
    <property type="evidence" value="ECO:0007669"/>
    <property type="project" value="UniProtKB-KW"/>
</dbReference>
<evidence type="ECO:0000259" key="8">
    <source>
        <dbReference type="Pfam" id="PF00501"/>
    </source>
</evidence>
<dbReference type="Pfam" id="PF00501">
    <property type="entry name" value="AMP-binding"/>
    <property type="match status" value="1"/>
</dbReference>
<keyword evidence="2 10" id="KW-0436">Ligase</keyword>
<dbReference type="AlphaFoldDB" id="A0A0J9H299"/>
<evidence type="ECO:0000256" key="3">
    <source>
        <dbReference type="ARBA" id="ARBA00022832"/>
    </source>
</evidence>
<gene>
    <name evidence="10" type="ORF">AIOL_004812</name>
</gene>
<dbReference type="OrthoDB" id="9803968at2"/>
<evidence type="ECO:0000313" key="10">
    <source>
        <dbReference type="EMBL" id="KMW59828.1"/>
    </source>
</evidence>
<dbReference type="Pfam" id="PF13193">
    <property type="entry name" value="AMP-binding_C"/>
    <property type="match status" value="1"/>
</dbReference>
<feature type="domain" description="AMP-binding enzyme C-terminal" evidence="9">
    <location>
        <begin position="450"/>
        <end position="523"/>
    </location>
</feature>
<dbReference type="NCBIfam" id="NF004837">
    <property type="entry name" value="PRK06187.1"/>
    <property type="match status" value="1"/>
</dbReference>
<proteinExistence type="inferred from homology"/>
<evidence type="ECO:0000259" key="9">
    <source>
        <dbReference type="Pfam" id="PF13193"/>
    </source>
</evidence>
<feature type="domain" description="AMP-dependent synthetase/ligase" evidence="8">
    <location>
        <begin position="36"/>
        <end position="398"/>
    </location>
</feature>
<dbReference type="CDD" id="cd12119">
    <property type="entry name" value="ttLC_FACS_AlkK_like"/>
    <property type="match status" value="1"/>
</dbReference>
<dbReference type="EC" id="6.2.1.44" evidence="6"/>
<evidence type="ECO:0000256" key="7">
    <source>
        <dbReference type="ARBA" id="ARBA00067668"/>
    </source>
</evidence>
<dbReference type="FunFam" id="3.30.300.30:FF:000008">
    <property type="entry name" value="2,3-dihydroxybenzoate-AMP ligase"/>
    <property type="match status" value="1"/>
</dbReference>
<sequence>MRGMMMDRPLRVADILTYAEEMYAFEGIVSNTVEGGIHRESYAEMGTRARQMAKAMLALGLGHGDRIATLAWNGYRHMELYYAIPGIGGICHTLNPRLSAEQMIYITNHAEDRAMFLDLTFAPLVEKLAPQFPQMQYVVMTDAANMPQTALPNVHCYEDLLAAQDADYDWPDCDENDAAGLCYTSGTTGNPKGALYSHRSQVLHALLVGVSMQNAMRVGKRMLPVVPLFHANSWGAAHAAPLTGATLVMPGPHLDGASVWELMQAEDVFAAWGVPTVWLGLLEEIKKRGAKPDGFAEVVVGGSAAAPSLIQGFEELGVNVCHAWGMTEMSPIGSLGQLSGPHAALPAEEQLKLKSTQGRRVFGVDFKIVDENGARQPHDGASTGELYVRGPTIISGYHNNAQASAAAIDAEGWFGTGDVATIDPEGFLTITDRAKDLIKSGGEWISSIDVENMALAHPDVANCAVIAVPHPKWDERPVLVAVPAVAAPDAGAILAHLAANLAKWQVPDDVIFVDELPLTATGKVSKLTLRERFRDHALSG</sequence>
<evidence type="ECO:0000256" key="6">
    <source>
        <dbReference type="ARBA" id="ARBA00066616"/>
    </source>
</evidence>
<keyword evidence="11" id="KW-1185">Reference proteome</keyword>
<dbReference type="STRING" id="1675527.AIOL_004812"/>
<dbReference type="SUPFAM" id="SSF56801">
    <property type="entry name" value="Acetyl-CoA synthetase-like"/>
    <property type="match status" value="1"/>
</dbReference>
<dbReference type="GO" id="GO:0006631">
    <property type="term" value="P:fatty acid metabolic process"/>
    <property type="evidence" value="ECO:0007669"/>
    <property type="project" value="UniProtKB-KW"/>
</dbReference>
<dbReference type="PANTHER" id="PTHR43859">
    <property type="entry name" value="ACYL-ACTIVATING ENZYME"/>
    <property type="match status" value="1"/>
</dbReference>
<name>A0A0J9H299_9RHOB</name>
<accession>A0A0J9H299</accession>
<keyword evidence="4" id="KW-0443">Lipid metabolism</keyword>
<evidence type="ECO:0000313" key="11">
    <source>
        <dbReference type="Proteomes" id="UP000037178"/>
    </source>
</evidence>
<comment type="catalytic activity">
    <reaction evidence="5">
        <text>3-(methylsulfanyl)propanoate + ATP + CoA = 3-(methylsulfanyl)propanoyl-CoA + AMP + diphosphate</text>
        <dbReference type="Rhea" id="RHEA:43052"/>
        <dbReference type="ChEBI" id="CHEBI:30616"/>
        <dbReference type="ChEBI" id="CHEBI:33019"/>
        <dbReference type="ChEBI" id="CHEBI:49016"/>
        <dbReference type="ChEBI" id="CHEBI:57287"/>
        <dbReference type="ChEBI" id="CHEBI:82815"/>
        <dbReference type="ChEBI" id="CHEBI:456215"/>
        <dbReference type="EC" id="6.2.1.44"/>
    </reaction>
    <physiologicalReaction direction="left-to-right" evidence="5">
        <dbReference type="Rhea" id="RHEA:43053"/>
    </physiologicalReaction>
</comment>
<dbReference type="EMBL" id="LFTY01000002">
    <property type="protein sequence ID" value="KMW59828.1"/>
    <property type="molecule type" value="Genomic_DNA"/>
</dbReference>
<evidence type="ECO:0000256" key="4">
    <source>
        <dbReference type="ARBA" id="ARBA00023098"/>
    </source>
</evidence>
<comment type="similarity">
    <text evidence="1">Belongs to the ATP-dependent AMP-binding enzyme family.</text>
</comment>
<dbReference type="PROSITE" id="PS00455">
    <property type="entry name" value="AMP_BINDING"/>
    <property type="match status" value="1"/>
</dbReference>
<dbReference type="PANTHER" id="PTHR43859:SF4">
    <property type="entry name" value="BUTANOATE--COA LIGASE AAE1-RELATED"/>
    <property type="match status" value="1"/>
</dbReference>
<organism evidence="10 11">
    <name type="scientific">Candidatus Rhodobacter oscarellae</name>
    <dbReference type="NCBI Taxonomy" id="1675527"/>
    <lineage>
        <taxon>Bacteria</taxon>
        <taxon>Pseudomonadati</taxon>
        <taxon>Pseudomonadota</taxon>
        <taxon>Alphaproteobacteria</taxon>
        <taxon>Rhodobacterales</taxon>
        <taxon>Rhodobacter group</taxon>
        <taxon>Rhodobacter</taxon>
    </lineage>
</organism>
<dbReference type="PATRIC" id="fig|1675527.3.peg.5049"/>
<dbReference type="Gene3D" id="3.40.50.12780">
    <property type="entry name" value="N-terminal domain of ligase-like"/>
    <property type="match status" value="1"/>
</dbReference>
<reference evidence="10 11" key="1">
    <citation type="submission" date="2015-06" db="EMBL/GenBank/DDBJ databases">
        <title>Draft genome sequence of an Alphaproteobacteria species associated to the Mediterranean sponge Oscarella lobularis.</title>
        <authorList>
            <person name="Jourda C."/>
            <person name="Santini S."/>
            <person name="Claverie J.-M."/>
        </authorList>
    </citation>
    <scope>NUCLEOTIDE SEQUENCE [LARGE SCALE GENOMIC DNA]</scope>
    <source>
        <strain evidence="10">IGS</strain>
    </source>
</reference>
<dbReference type="Gene3D" id="3.30.300.30">
    <property type="match status" value="1"/>
</dbReference>
<dbReference type="InterPro" id="IPR000873">
    <property type="entry name" value="AMP-dep_synth/lig_dom"/>
</dbReference>